<keyword evidence="7" id="KW-0808">Transferase</keyword>
<dbReference type="InterPro" id="IPR015424">
    <property type="entry name" value="PyrdxlP-dep_Trfase"/>
</dbReference>
<protein>
    <submittedName>
        <fullName evidence="7">PLP-dependent transferase</fullName>
    </submittedName>
</protein>
<sequence>MSGAGKLKPSSLVVSAGRPRDRGQALNAPLVPASNFILGDEPVYSREDGTATWAAFEDAVGALEHGRAISFSSGMAAVAAVFEQVPAGGRVVLPDDCYQGVVRLALEGEQKARWRVTRLPTEDTPAWVAAAGEADLLWLETPSNPQLILADLDAIAAVPRRQGALLAVDNTFATPLNQRPLERGADISLHSATKYLGGHSDLLAGVVAVGDDELYGRLFAARQCNGATPGTLEAWLSLRGMRTLAVRLERAQANAARIAAFLEGHPDVVDTRYPGLESHPQHELARRQLDGYGAIVSFVLADATAADRLCESVRLIHHATSLGSVESTLERRGVHAGQGHLPPGLIRLSVGIEDADDLCADLAQALSTT</sequence>
<dbReference type="SUPFAM" id="SSF53383">
    <property type="entry name" value="PLP-dependent transferases"/>
    <property type="match status" value="1"/>
</dbReference>
<keyword evidence="3 4" id="KW-0663">Pyridoxal phosphate</keyword>
<dbReference type="GO" id="GO:0003962">
    <property type="term" value="F:cystathionine gamma-synthase activity"/>
    <property type="evidence" value="ECO:0007669"/>
    <property type="project" value="TreeGrafter"/>
</dbReference>
<dbReference type="GO" id="GO:0005737">
    <property type="term" value="C:cytoplasm"/>
    <property type="evidence" value="ECO:0007669"/>
    <property type="project" value="TreeGrafter"/>
</dbReference>
<dbReference type="InterPro" id="IPR015421">
    <property type="entry name" value="PyrdxlP-dep_Trfase_major"/>
</dbReference>
<accession>A0A5N0TGB6</accession>
<comment type="caution">
    <text evidence="7">The sequence shown here is derived from an EMBL/GenBank/DDBJ whole genome shotgun (WGS) entry which is preliminary data.</text>
</comment>
<evidence type="ECO:0000256" key="5">
    <source>
        <dbReference type="RuleBase" id="RU362118"/>
    </source>
</evidence>
<dbReference type="InterPro" id="IPR015422">
    <property type="entry name" value="PyrdxlP-dep_Trfase_small"/>
</dbReference>
<dbReference type="GO" id="GO:0004123">
    <property type="term" value="F:cystathionine gamma-lyase activity"/>
    <property type="evidence" value="ECO:0007669"/>
    <property type="project" value="TreeGrafter"/>
</dbReference>
<evidence type="ECO:0000256" key="4">
    <source>
        <dbReference type="PIRSR" id="PIRSR001434-2"/>
    </source>
</evidence>
<evidence type="ECO:0000256" key="3">
    <source>
        <dbReference type="ARBA" id="ARBA00022898"/>
    </source>
</evidence>
<dbReference type="GO" id="GO:0030170">
    <property type="term" value="F:pyridoxal phosphate binding"/>
    <property type="evidence" value="ECO:0007669"/>
    <property type="project" value="InterPro"/>
</dbReference>
<dbReference type="PIRSF" id="PIRSF001434">
    <property type="entry name" value="CGS"/>
    <property type="match status" value="1"/>
</dbReference>
<dbReference type="Pfam" id="PF01053">
    <property type="entry name" value="Cys_Met_Meta_PP"/>
    <property type="match status" value="1"/>
</dbReference>
<proteinExistence type="inferred from homology"/>
<comment type="cofactor">
    <cofactor evidence="1 5">
        <name>pyridoxal 5'-phosphate</name>
        <dbReference type="ChEBI" id="CHEBI:597326"/>
    </cofactor>
</comment>
<dbReference type="EMBL" id="VYXP01000002">
    <property type="protein sequence ID" value="KAA9133518.1"/>
    <property type="molecule type" value="Genomic_DNA"/>
</dbReference>
<feature type="modified residue" description="N6-(pyridoxal phosphate)lysine" evidence="4">
    <location>
        <position position="194"/>
    </location>
</feature>
<dbReference type="Proteomes" id="UP000325372">
    <property type="component" value="Unassembled WGS sequence"/>
</dbReference>
<name>A0A5N0TGB6_9GAMM</name>
<dbReference type="AlphaFoldDB" id="A0A5N0TGB6"/>
<dbReference type="GO" id="GO:0019346">
    <property type="term" value="P:transsulfuration"/>
    <property type="evidence" value="ECO:0007669"/>
    <property type="project" value="InterPro"/>
</dbReference>
<gene>
    <name evidence="7" type="ORF">F3N42_03995</name>
</gene>
<evidence type="ECO:0000256" key="2">
    <source>
        <dbReference type="ARBA" id="ARBA00009077"/>
    </source>
</evidence>
<keyword evidence="8" id="KW-1185">Reference proteome</keyword>
<comment type="similarity">
    <text evidence="2 5">Belongs to the trans-sulfuration enzymes family.</text>
</comment>
<organism evidence="7 8">
    <name type="scientific">Marinihelvus fidelis</name>
    <dbReference type="NCBI Taxonomy" id="2613842"/>
    <lineage>
        <taxon>Bacteria</taxon>
        <taxon>Pseudomonadati</taxon>
        <taxon>Pseudomonadota</taxon>
        <taxon>Gammaproteobacteria</taxon>
        <taxon>Chromatiales</taxon>
        <taxon>Wenzhouxiangellaceae</taxon>
        <taxon>Marinihelvus</taxon>
    </lineage>
</organism>
<evidence type="ECO:0000256" key="1">
    <source>
        <dbReference type="ARBA" id="ARBA00001933"/>
    </source>
</evidence>
<dbReference type="Gene3D" id="3.40.640.10">
    <property type="entry name" value="Type I PLP-dependent aspartate aminotransferase-like (Major domain)"/>
    <property type="match status" value="1"/>
</dbReference>
<evidence type="ECO:0000256" key="6">
    <source>
        <dbReference type="SAM" id="MobiDB-lite"/>
    </source>
</evidence>
<reference evidence="7 8" key="1">
    <citation type="submission" date="2019-09" db="EMBL/GenBank/DDBJ databases">
        <title>Wenzhouxiangella sp. Genome sequencing and assembly.</title>
        <authorList>
            <person name="Zhang R."/>
        </authorList>
    </citation>
    <scope>NUCLEOTIDE SEQUENCE [LARGE SCALE GENOMIC DNA]</scope>
    <source>
        <strain evidence="7 8">W260</strain>
    </source>
</reference>
<dbReference type="RefSeq" id="WP_150863079.1">
    <property type="nucleotide sequence ID" value="NZ_VYXP01000002.1"/>
</dbReference>
<dbReference type="PANTHER" id="PTHR11808:SF15">
    <property type="entry name" value="CYSTATHIONINE GAMMA-LYASE"/>
    <property type="match status" value="1"/>
</dbReference>
<evidence type="ECO:0000313" key="8">
    <source>
        <dbReference type="Proteomes" id="UP000325372"/>
    </source>
</evidence>
<dbReference type="GO" id="GO:0019343">
    <property type="term" value="P:cysteine biosynthetic process via cystathionine"/>
    <property type="evidence" value="ECO:0007669"/>
    <property type="project" value="TreeGrafter"/>
</dbReference>
<dbReference type="InterPro" id="IPR000277">
    <property type="entry name" value="Cys/Met-Metab_PyrdxlP-dep_enz"/>
</dbReference>
<evidence type="ECO:0000313" key="7">
    <source>
        <dbReference type="EMBL" id="KAA9133518.1"/>
    </source>
</evidence>
<dbReference type="Gene3D" id="3.90.1150.10">
    <property type="entry name" value="Aspartate Aminotransferase, domain 1"/>
    <property type="match status" value="1"/>
</dbReference>
<dbReference type="PANTHER" id="PTHR11808">
    <property type="entry name" value="TRANS-SULFURATION ENZYME FAMILY MEMBER"/>
    <property type="match status" value="1"/>
</dbReference>
<dbReference type="InterPro" id="IPR054542">
    <property type="entry name" value="Cys_met_metab_PP"/>
</dbReference>
<feature type="region of interest" description="Disordered" evidence="6">
    <location>
        <begin position="1"/>
        <end position="20"/>
    </location>
</feature>
<dbReference type="PROSITE" id="PS00868">
    <property type="entry name" value="CYS_MET_METAB_PP"/>
    <property type="match status" value="1"/>
</dbReference>